<dbReference type="InterPro" id="IPR036942">
    <property type="entry name" value="Beta-barrel_TonB_sf"/>
</dbReference>
<dbReference type="InterPro" id="IPR012910">
    <property type="entry name" value="Plug_dom"/>
</dbReference>
<feature type="domain" description="TonB-dependent receptor-like beta-barrel" evidence="10">
    <location>
        <begin position="321"/>
        <end position="717"/>
    </location>
</feature>
<evidence type="ECO:0000313" key="12">
    <source>
        <dbReference type="EMBL" id="NHE58912.1"/>
    </source>
</evidence>
<keyword evidence="3 8" id="KW-1134">Transmembrane beta strand</keyword>
<keyword evidence="5 9" id="KW-0798">TonB box</keyword>
<dbReference type="EMBL" id="JAANYN010000009">
    <property type="protein sequence ID" value="NHE58912.1"/>
    <property type="molecule type" value="Genomic_DNA"/>
</dbReference>
<accession>A0ABX0HFI2</accession>
<dbReference type="Proteomes" id="UP000649799">
    <property type="component" value="Unassembled WGS sequence"/>
</dbReference>
<dbReference type="InterPro" id="IPR037066">
    <property type="entry name" value="Plug_dom_sf"/>
</dbReference>
<evidence type="ECO:0000313" key="13">
    <source>
        <dbReference type="Proteomes" id="UP000649799"/>
    </source>
</evidence>
<dbReference type="SUPFAM" id="SSF56935">
    <property type="entry name" value="Porins"/>
    <property type="match status" value="1"/>
</dbReference>
<dbReference type="Gene3D" id="2.40.170.20">
    <property type="entry name" value="TonB-dependent receptor, beta-barrel domain"/>
    <property type="match status" value="1"/>
</dbReference>
<comment type="caution">
    <text evidence="12">The sequence shown here is derived from an EMBL/GenBank/DDBJ whole genome shotgun (WGS) entry which is preliminary data.</text>
</comment>
<sequence>MRTYTKFILPVFIVLVLIFTSAQAQGIKPLIFLDEVDEEPIIGISFQYKDQNGSSDASGIIFLEFIPEESLHLSHVNYGHWTLGPAEVASALKEGKYYKKQIFVMLQPVSVISLKMQDAKDQQIHVSDEEKIHHDAGAVLNMNPLVSSIRKSGSFGFDPVIRGFKYDQLNVVVDGLQSASAACPNRMDPPTSQIALNRMNRVELLKGPHALRYGIGLGGTINFIREAPGFTDKNEMYGRVSSMFESNGAVWRNEGKLGWTGRKFDIGLLGSWSKGKAYKDGEGTLVPSDFMRGTVGIFADVKLGASDQLEFSVNRNFARDVDFPTLGMDLRSDDTWMGNLKHIKTSTGKHMKRWTNAIYMSKVNHLMDNGLRDLIPRMMDVKTPAETQNMGGRTEGEWLFGQSKLYAGADFRIEKAEGIRERKFLMGPNTGKSFYDNAWQESQILKAGLFGMYQFQFHKNFISFSGRLDLNQAKMLDPSAEFMEQSSIDGVDQFNPGISLGWQRELGKDFNFGLWIAKVRRSGSLTERFINYFPVGIDPYEMLGNPDLNSETNNQLDMVFGFTHEKLTMSISLFGAYLQDYITGKIVALPPRLPTSPGVRKFINIDDAVTTGFEFSFGHKLWSGWSQQIMMAYTYGQNLSANEALPEIAPLDLRYILSTSHFDDQLKTSLKWRLVTSQPRISESFGEKETPGFHLLDLESSYALNSSWTFSGSIQNILNETYYEHLNRPIGMMGVPLFGPGRNFTLLLRYSF</sequence>
<dbReference type="PANTHER" id="PTHR30069:SF49">
    <property type="entry name" value="OUTER MEMBRANE PROTEIN C"/>
    <property type="match status" value="1"/>
</dbReference>
<dbReference type="Gene3D" id="2.170.130.10">
    <property type="entry name" value="TonB-dependent receptor, plug domain"/>
    <property type="match status" value="1"/>
</dbReference>
<evidence type="ECO:0000256" key="8">
    <source>
        <dbReference type="PROSITE-ProRule" id="PRU01360"/>
    </source>
</evidence>
<keyword evidence="4 8" id="KW-0812">Transmembrane</keyword>
<proteinExistence type="inferred from homology"/>
<name>A0ABX0HFI2_9BACT</name>
<dbReference type="PANTHER" id="PTHR30069">
    <property type="entry name" value="TONB-DEPENDENT OUTER MEMBRANE RECEPTOR"/>
    <property type="match status" value="1"/>
</dbReference>
<dbReference type="RefSeq" id="WP_166149765.1">
    <property type="nucleotide sequence ID" value="NZ_JAANYN010000009.1"/>
</dbReference>
<gene>
    <name evidence="12" type="ORF">G9Q97_19040</name>
</gene>
<feature type="domain" description="TonB-dependent receptor plug" evidence="11">
    <location>
        <begin position="135"/>
        <end position="218"/>
    </location>
</feature>
<evidence type="ECO:0000256" key="9">
    <source>
        <dbReference type="RuleBase" id="RU003357"/>
    </source>
</evidence>
<keyword evidence="6 8" id="KW-0472">Membrane</keyword>
<keyword evidence="7 8" id="KW-0998">Cell outer membrane</keyword>
<reference evidence="12 13" key="1">
    <citation type="submission" date="2020-03" db="EMBL/GenBank/DDBJ databases">
        <title>Cyclobacterium plantarum sp. nov., a marine bacterium isolated from a coastal-marine wetland.</title>
        <authorList>
            <person name="Sanchez-Porro C."/>
            <person name="Ventosa A."/>
            <person name="Amoozegar M."/>
        </authorList>
    </citation>
    <scope>NUCLEOTIDE SEQUENCE [LARGE SCALE GENOMIC DNA]</scope>
    <source>
        <strain evidence="12 13">GBPx2</strain>
    </source>
</reference>
<evidence type="ECO:0000259" key="11">
    <source>
        <dbReference type="Pfam" id="PF07715"/>
    </source>
</evidence>
<evidence type="ECO:0000256" key="1">
    <source>
        <dbReference type="ARBA" id="ARBA00004571"/>
    </source>
</evidence>
<protein>
    <submittedName>
        <fullName evidence="12">TonB-dependent receptor</fullName>
    </submittedName>
</protein>
<organism evidence="12 13">
    <name type="scientific">Cyclobacterium plantarum</name>
    <dbReference type="NCBI Taxonomy" id="2716263"/>
    <lineage>
        <taxon>Bacteria</taxon>
        <taxon>Pseudomonadati</taxon>
        <taxon>Bacteroidota</taxon>
        <taxon>Cytophagia</taxon>
        <taxon>Cytophagales</taxon>
        <taxon>Cyclobacteriaceae</taxon>
        <taxon>Cyclobacterium</taxon>
    </lineage>
</organism>
<dbReference type="Pfam" id="PF00593">
    <property type="entry name" value="TonB_dep_Rec_b-barrel"/>
    <property type="match status" value="1"/>
</dbReference>
<keyword evidence="2 8" id="KW-0813">Transport</keyword>
<dbReference type="Pfam" id="PF07715">
    <property type="entry name" value="Plug"/>
    <property type="match status" value="1"/>
</dbReference>
<dbReference type="PROSITE" id="PS52016">
    <property type="entry name" value="TONB_DEPENDENT_REC_3"/>
    <property type="match status" value="1"/>
</dbReference>
<evidence type="ECO:0000256" key="7">
    <source>
        <dbReference type="ARBA" id="ARBA00023237"/>
    </source>
</evidence>
<keyword evidence="13" id="KW-1185">Reference proteome</keyword>
<dbReference type="InterPro" id="IPR000531">
    <property type="entry name" value="Beta-barrel_TonB"/>
</dbReference>
<comment type="similarity">
    <text evidence="8 9">Belongs to the TonB-dependent receptor family.</text>
</comment>
<evidence type="ECO:0000256" key="3">
    <source>
        <dbReference type="ARBA" id="ARBA00022452"/>
    </source>
</evidence>
<keyword evidence="12" id="KW-0675">Receptor</keyword>
<comment type="subcellular location">
    <subcellularLocation>
        <location evidence="1 8">Cell outer membrane</location>
        <topology evidence="1 8">Multi-pass membrane protein</topology>
    </subcellularLocation>
</comment>
<evidence type="ECO:0000256" key="4">
    <source>
        <dbReference type="ARBA" id="ARBA00022692"/>
    </source>
</evidence>
<evidence type="ECO:0000256" key="6">
    <source>
        <dbReference type="ARBA" id="ARBA00023136"/>
    </source>
</evidence>
<evidence type="ECO:0000256" key="2">
    <source>
        <dbReference type="ARBA" id="ARBA00022448"/>
    </source>
</evidence>
<evidence type="ECO:0000256" key="5">
    <source>
        <dbReference type="ARBA" id="ARBA00023077"/>
    </source>
</evidence>
<dbReference type="InterPro" id="IPR039426">
    <property type="entry name" value="TonB-dep_rcpt-like"/>
</dbReference>
<evidence type="ECO:0000259" key="10">
    <source>
        <dbReference type="Pfam" id="PF00593"/>
    </source>
</evidence>